<evidence type="ECO:0000313" key="1">
    <source>
        <dbReference type="EnsemblPlants" id="Kaladp0099s0046.1.v1.1"/>
    </source>
</evidence>
<name>A0A7N1A4S2_KALFE</name>
<accession>A0A7N1A4S2</accession>
<organism evidence="1 2">
    <name type="scientific">Kalanchoe fedtschenkoi</name>
    <name type="common">Lavender scallops</name>
    <name type="synonym">South American air plant</name>
    <dbReference type="NCBI Taxonomy" id="63787"/>
    <lineage>
        <taxon>Eukaryota</taxon>
        <taxon>Viridiplantae</taxon>
        <taxon>Streptophyta</taxon>
        <taxon>Embryophyta</taxon>
        <taxon>Tracheophyta</taxon>
        <taxon>Spermatophyta</taxon>
        <taxon>Magnoliopsida</taxon>
        <taxon>eudicotyledons</taxon>
        <taxon>Gunneridae</taxon>
        <taxon>Pentapetalae</taxon>
        <taxon>Saxifragales</taxon>
        <taxon>Crassulaceae</taxon>
        <taxon>Kalanchoe</taxon>
    </lineage>
</organism>
<protein>
    <submittedName>
        <fullName evidence="1">Uncharacterized protein</fullName>
    </submittedName>
</protein>
<dbReference type="AlphaFoldDB" id="A0A7N1A4S2"/>
<sequence length="197" mass="21533">MLHRSLLRPPLTSSLVGRRQLSASTGVILVSAMNSRTNSIGSSTLKAFEMKLKLPPMAVQNSSARALAWSALPELSPSPLGAFCLIMRELTQLREELPLLTVAQPHFGHLLGFHWILTGSLPDSPSPPFTSSCVEWKIFRHSSELCSLLKETPNRIQLNKSTLSSPSSTALTKHSVSFSVSGRFWLALHSFIKSLAS</sequence>
<evidence type="ECO:0000313" key="2">
    <source>
        <dbReference type="Proteomes" id="UP000594263"/>
    </source>
</evidence>
<dbReference type="EnsemblPlants" id="Kaladp0099s0046.1.v1.1">
    <property type="protein sequence ID" value="Kaladp0099s0046.1.v1.1"/>
    <property type="gene ID" value="Kaladp0099s0046.v1.1"/>
</dbReference>
<reference evidence="1" key="1">
    <citation type="submission" date="2021-01" db="UniProtKB">
        <authorList>
            <consortium name="EnsemblPlants"/>
        </authorList>
    </citation>
    <scope>IDENTIFICATION</scope>
</reference>
<keyword evidence="2" id="KW-1185">Reference proteome</keyword>
<dbReference type="Gramene" id="Kaladp0099s0046.1.v1.1">
    <property type="protein sequence ID" value="Kaladp0099s0046.1.v1.1"/>
    <property type="gene ID" value="Kaladp0099s0046.v1.1"/>
</dbReference>
<proteinExistence type="predicted"/>
<dbReference type="Proteomes" id="UP000594263">
    <property type="component" value="Unplaced"/>
</dbReference>